<evidence type="ECO:0000313" key="2">
    <source>
        <dbReference type="Proteomes" id="UP000494106"/>
    </source>
</evidence>
<evidence type="ECO:0000313" key="1">
    <source>
        <dbReference type="EMBL" id="CAB3237039.1"/>
    </source>
</evidence>
<name>A0A8S0ZU61_ARCPL</name>
<dbReference type="AlphaFoldDB" id="A0A8S0ZU61"/>
<keyword evidence="2" id="KW-1185">Reference proteome</keyword>
<accession>A0A8S0ZU61</accession>
<protein>
    <submittedName>
        <fullName evidence="1">Uncharacterized protein</fullName>
    </submittedName>
</protein>
<dbReference type="Proteomes" id="UP000494106">
    <property type="component" value="Unassembled WGS sequence"/>
</dbReference>
<comment type="caution">
    <text evidence="1">The sequence shown here is derived from an EMBL/GenBank/DDBJ whole genome shotgun (WGS) entry which is preliminary data.</text>
</comment>
<dbReference type="EMBL" id="CADEBC010000488">
    <property type="protein sequence ID" value="CAB3237039.1"/>
    <property type="molecule type" value="Genomic_DNA"/>
</dbReference>
<gene>
    <name evidence="1" type="ORF">APLA_LOCUS6812</name>
</gene>
<organism evidence="1 2">
    <name type="scientific">Arctia plantaginis</name>
    <name type="common">Wood tiger moth</name>
    <name type="synonym">Phalaena plantaginis</name>
    <dbReference type="NCBI Taxonomy" id="874455"/>
    <lineage>
        <taxon>Eukaryota</taxon>
        <taxon>Metazoa</taxon>
        <taxon>Ecdysozoa</taxon>
        <taxon>Arthropoda</taxon>
        <taxon>Hexapoda</taxon>
        <taxon>Insecta</taxon>
        <taxon>Pterygota</taxon>
        <taxon>Neoptera</taxon>
        <taxon>Endopterygota</taxon>
        <taxon>Lepidoptera</taxon>
        <taxon>Glossata</taxon>
        <taxon>Ditrysia</taxon>
        <taxon>Noctuoidea</taxon>
        <taxon>Erebidae</taxon>
        <taxon>Arctiinae</taxon>
        <taxon>Arctia</taxon>
    </lineage>
</organism>
<reference evidence="1 2" key="1">
    <citation type="submission" date="2020-04" db="EMBL/GenBank/DDBJ databases">
        <authorList>
            <person name="Wallbank WR R."/>
            <person name="Pardo Diaz C."/>
            <person name="Kozak K."/>
            <person name="Martin S."/>
            <person name="Jiggins C."/>
            <person name="Moest M."/>
            <person name="Warren A I."/>
            <person name="Byers J.R.P. K."/>
            <person name="Montejo-Kovacevich G."/>
            <person name="Yen C E."/>
        </authorList>
    </citation>
    <scope>NUCLEOTIDE SEQUENCE [LARGE SCALE GENOMIC DNA]</scope>
</reference>
<proteinExistence type="predicted"/>
<sequence>MAPAFVKRVCLFKVPTLKWVPDFGVKTRLPPDSQLSITYKFSEGHNDNETIARVTVDKYLNNQILLQGNSEDILKNYL</sequence>